<feature type="compositionally biased region" description="Basic and acidic residues" evidence="1">
    <location>
        <begin position="475"/>
        <end position="486"/>
    </location>
</feature>
<feature type="compositionally biased region" description="Polar residues" evidence="1">
    <location>
        <begin position="1020"/>
        <end position="1031"/>
    </location>
</feature>
<protein>
    <submittedName>
        <fullName evidence="2">Uncharacterized protein</fullName>
    </submittedName>
</protein>
<feature type="region of interest" description="Disordered" evidence="1">
    <location>
        <begin position="1009"/>
        <end position="1119"/>
    </location>
</feature>
<feature type="compositionally biased region" description="Polar residues" evidence="1">
    <location>
        <begin position="531"/>
        <end position="547"/>
    </location>
</feature>
<accession>A0A1B9GTF1</accession>
<reference evidence="2 3" key="1">
    <citation type="submission" date="2013-07" db="EMBL/GenBank/DDBJ databases">
        <title>The Genome Sequence of Cryptococcus heveanensis BCC8398.</title>
        <authorList>
            <consortium name="The Broad Institute Genome Sequencing Platform"/>
            <person name="Cuomo C."/>
            <person name="Litvintseva A."/>
            <person name="Chen Y."/>
            <person name="Heitman J."/>
            <person name="Sun S."/>
            <person name="Springer D."/>
            <person name="Dromer F."/>
            <person name="Young S.K."/>
            <person name="Zeng Q."/>
            <person name="Gargeya S."/>
            <person name="Fitzgerald M."/>
            <person name="Abouelleil A."/>
            <person name="Alvarado L."/>
            <person name="Berlin A.M."/>
            <person name="Chapman S.B."/>
            <person name="Dewar J."/>
            <person name="Goldberg J."/>
            <person name="Griggs A."/>
            <person name="Gujja S."/>
            <person name="Hansen M."/>
            <person name="Howarth C."/>
            <person name="Imamovic A."/>
            <person name="Larimer J."/>
            <person name="McCowan C."/>
            <person name="Murphy C."/>
            <person name="Pearson M."/>
            <person name="Priest M."/>
            <person name="Roberts A."/>
            <person name="Saif S."/>
            <person name="Shea T."/>
            <person name="Sykes S."/>
            <person name="Wortman J."/>
            <person name="Nusbaum C."/>
            <person name="Birren B."/>
        </authorList>
    </citation>
    <scope>NUCLEOTIDE SEQUENCE [LARGE SCALE GENOMIC DNA]</scope>
    <source>
        <strain evidence="2 3">BCC8398</strain>
    </source>
</reference>
<feature type="compositionally biased region" description="Polar residues" evidence="1">
    <location>
        <begin position="742"/>
        <end position="751"/>
    </location>
</feature>
<gene>
    <name evidence="2" type="ORF">I316_03810</name>
</gene>
<proteinExistence type="predicted"/>
<feature type="compositionally biased region" description="Polar residues" evidence="1">
    <location>
        <begin position="758"/>
        <end position="771"/>
    </location>
</feature>
<feature type="region of interest" description="Disordered" evidence="1">
    <location>
        <begin position="305"/>
        <end position="343"/>
    </location>
</feature>
<feature type="compositionally biased region" description="Polar residues" evidence="1">
    <location>
        <begin position="638"/>
        <end position="656"/>
    </location>
</feature>
<feature type="compositionally biased region" description="Basic and acidic residues" evidence="1">
    <location>
        <begin position="307"/>
        <end position="325"/>
    </location>
</feature>
<organism evidence="2 3">
    <name type="scientific">Kwoniella heveanensis BCC8398</name>
    <dbReference type="NCBI Taxonomy" id="1296120"/>
    <lineage>
        <taxon>Eukaryota</taxon>
        <taxon>Fungi</taxon>
        <taxon>Dikarya</taxon>
        <taxon>Basidiomycota</taxon>
        <taxon>Agaricomycotina</taxon>
        <taxon>Tremellomycetes</taxon>
        <taxon>Tremellales</taxon>
        <taxon>Cryptococcaceae</taxon>
        <taxon>Kwoniella</taxon>
    </lineage>
</organism>
<feature type="compositionally biased region" description="Acidic residues" evidence="1">
    <location>
        <begin position="450"/>
        <end position="462"/>
    </location>
</feature>
<sequence length="1171" mass="128486">MADDIGSWISQAIITHDREHGANRNLPLEGRYVQLVEFSSYRTALDPDAEIRGIVSDSTHHVRVRFDIKATDEFEEPQASLPSESLTSHLRSIFHLQSYVIHLEPRISSVKKYNSSPGQPYPSPYPDLPRVVLEVKQWKVVGGSKDDPIYFDKTAELGRGSGKGEGKLQEVLRKWWFGESNSDPSQNQTSSMETPSRNSSNPRPLISSPANPTQYTPDKKTPIPPAPQTATTSIDLNYPVAQPGAGAIDKEGSITVLGDFLKPYLQSNGGKKRTIPEWLFETPEEVHRMLEDITIFALDLAVSPGTPRHDSVRKDAPVDVSGDRKGKARAIMPPGNAEEKRLGPHALERAPLTSTIPFHDLAQSAATNSRVPHVAHPSLPSPSKNISNLPCPPRGSIELAQESRSQHAGSDDDEDDDEEIPIRPVGGTRTRRKEIFDPLAMHSSSPAPLEDIDVGQEDSDEDQASKLVRTNFSGKCKDQDEIHKDIEDDVFGATQSATREEDSETDEEDLSDYERNQRRAKRMKRIHDATQRSIVVTSPAVSTSKHTFTQEKRRSVSVSIGVQTDIPIGQAFQPANPNHGAHILVDDSDQSLPHPSQSQHVSDQSGLTNRPLSAQLAVNAETEDQKSPEPIGQPDTRVLSQSRASPLEITVNTQSDRGNEADISGSFEEHHIRRNDDHDRVQQEVDRYTADDDHSVPSSSANQGRTRPRPSVEGDLENDVRQVKKPKIEPATPLNIGRIGPSTLSQAQGPNLNAPGSIKSSGKSTRKSFLQSIRFFRSSPSQPSTPASPTAPLSEFANRSAQLRRHNSRNNDDAEHTVSALTTAKVDVHHGNIDQAESKQSPGLFQRLGRWAGEMPHYDQLNDDGGDEDEVEDPQIHIEEEEELGPGEAGNAKKEAKSEHQSRREIVGEEIDIKVKIERDSEVEPTGGRTVIRDLDSIDITDSDLDDLCTNDEADVGFDDEGKKAVEKGSGDFLSEAPVLGVFTKLNMERKHVVEGRLNWIGRMDDVDEKQHVDRHGSVPPSQRDLSSSDHGATPVGLYTSDRIRSNGPNLSGSGRPSAHPLRTLDDVRANDHHHSPVRERPQAPSLSHTPTKARPPQSPLNPTASLAGQSASPTSSLIQDLGGRARKLGGYELDLKVAGLSEKFVQRALETALATRKGKGKAKAKGQKDH</sequence>
<dbReference type="STRING" id="1296120.A0A1B9GTF1"/>
<feature type="region of interest" description="Disordered" evidence="1">
    <location>
        <begin position="178"/>
        <end position="233"/>
    </location>
</feature>
<name>A0A1B9GTF1_9TREE</name>
<feature type="region of interest" description="Disordered" evidence="1">
    <location>
        <begin position="365"/>
        <end position="816"/>
    </location>
</feature>
<feature type="compositionally biased region" description="Polar residues" evidence="1">
    <location>
        <begin position="179"/>
        <end position="216"/>
    </location>
</feature>
<feature type="compositionally biased region" description="Basic and acidic residues" evidence="1">
    <location>
        <begin position="718"/>
        <end position="728"/>
    </location>
</feature>
<keyword evidence="3" id="KW-1185">Reference proteome</keyword>
<feature type="compositionally biased region" description="Low complexity" evidence="1">
    <location>
        <begin position="778"/>
        <end position="792"/>
    </location>
</feature>
<evidence type="ECO:0000313" key="2">
    <source>
        <dbReference type="EMBL" id="OCF34296.1"/>
    </source>
</evidence>
<feature type="compositionally biased region" description="Polar residues" evidence="1">
    <location>
        <begin position="696"/>
        <end position="705"/>
    </location>
</feature>
<feature type="compositionally biased region" description="Polar residues" evidence="1">
    <location>
        <begin position="1101"/>
        <end position="1119"/>
    </location>
</feature>
<feature type="compositionally biased region" description="Basic and acidic residues" evidence="1">
    <location>
        <begin position="1063"/>
        <end position="1082"/>
    </location>
</feature>
<reference evidence="3" key="2">
    <citation type="submission" date="2013-12" db="EMBL/GenBank/DDBJ databases">
        <title>Evolution of pathogenesis and genome organization in the Tremellales.</title>
        <authorList>
            <person name="Cuomo C."/>
            <person name="Litvintseva A."/>
            <person name="Heitman J."/>
            <person name="Chen Y."/>
            <person name="Sun S."/>
            <person name="Springer D."/>
            <person name="Dromer F."/>
            <person name="Young S."/>
            <person name="Zeng Q."/>
            <person name="Chapman S."/>
            <person name="Gujja S."/>
            <person name="Saif S."/>
            <person name="Birren B."/>
        </authorList>
    </citation>
    <scope>NUCLEOTIDE SEQUENCE [LARGE SCALE GENOMIC DNA]</scope>
    <source>
        <strain evidence="3">BCC8398</strain>
    </source>
</reference>
<evidence type="ECO:0000313" key="3">
    <source>
        <dbReference type="Proteomes" id="UP000092666"/>
    </source>
</evidence>
<feature type="compositionally biased region" description="Polar residues" evidence="1">
    <location>
        <begin position="590"/>
        <end position="612"/>
    </location>
</feature>
<dbReference type="AlphaFoldDB" id="A0A1B9GTF1"/>
<evidence type="ECO:0000256" key="1">
    <source>
        <dbReference type="SAM" id="MobiDB-lite"/>
    </source>
</evidence>
<feature type="compositionally biased region" description="Basic and acidic residues" evidence="1">
    <location>
        <begin position="667"/>
        <end position="695"/>
    </location>
</feature>
<dbReference type="EMBL" id="KV700125">
    <property type="protein sequence ID" value="OCF34296.1"/>
    <property type="molecule type" value="Genomic_DNA"/>
</dbReference>
<feature type="region of interest" description="Disordered" evidence="1">
    <location>
        <begin position="879"/>
        <end position="905"/>
    </location>
</feature>
<dbReference type="OrthoDB" id="2575837at2759"/>
<feature type="compositionally biased region" description="Basic and acidic residues" evidence="1">
    <location>
        <begin position="891"/>
        <end position="905"/>
    </location>
</feature>
<dbReference type="Proteomes" id="UP000092666">
    <property type="component" value="Unassembled WGS sequence"/>
</dbReference>
<feature type="compositionally biased region" description="Acidic residues" evidence="1">
    <location>
        <begin position="501"/>
        <end position="511"/>
    </location>
</feature>